<dbReference type="AlphaFoldDB" id="A0A1S1H993"/>
<dbReference type="Pfam" id="PF10531">
    <property type="entry name" value="SLBB"/>
    <property type="match status" value="3"/>
</dbReference>
<feature type="domain" description="Polysaccharide export protein N-terminal" evidence="3">
    <location>
        <begin position="166"/>
        <end position="240"/>
    </location>
</feature>
<feature type="signal peptide" evidence="2">
    <location>
        <begin position="1"/>
        <end position="31"/>
    </location>
</feature>
<dbReference type="InterPro" id="IPR003715">
    <property type="entry name" value="Poly_export_N"/>
</dbReference>
<name>A0A1S1H993_9SPHN</name>
<dbReference type="RefSeq" id="WP_070931741.1">
    <property type="nucleotide sequence ID" value="NZ_MIPT01000001.1"/>
</dbReference>
<keyword evidence="1 2" id="KW-0732">Signal</keyword>
<dbReference type="EMBL" id="MIPT01000001">
    <property type="protein sequence ID" value="OHT18206.1"/>
    <property type="molecule type" value="Genomic_DNA"/>
</dbReference>
<evidence type="ECO:0000313" key="6">
    <source>
        <dbReference type="Proteomes" id="UP000179467"/>
    </source>
</evidence>
<evidence type="ECO:0000256" key="1">
    <source>
        <dbReference type="ARBA" id="ARBA00022729"/>
    </source>
</evidence>
<dbReference type="PANTHER" id="PTHR33619">
    <property type="entry name" value="POLYSACCHARIDE EXPORT PROTEIN GFCE-RELATED"/>
    <property type="match status" value="1"/>
</dbReference>
<protein>
    <submittedName>
        <fullName evidence="5">Polysialic acid transport protein KpsD</fullName>
    </submittedName>
</protein>
<evidence type="ECO:0000259" key="3">
    <source>
        <dbReference type="Pfam" id="PF02563"/>
    </source>
</evidence>
<evidence type="ECO:0000256" key="2">
    <source>
        <dbReference type="SAM" id="SignalP"/>
    </source>
</evidence>
<feature type="domain" description="Soluble ligand binding" evidence="4">
    <location>
        <begin position="556"/>
        <end position="604"/>
    </location>
</feature>
<dbReference type="Proteomes" id="UP000179467">
    <property type="component" value="Unassembled WGS sequence"/>
</dbReference>
<feature type="domain" description="Soluble ligand binding" evidence="4">
    <location>
        <begin position="248"/>
        <end position="294"/>
    </location>
</feature>
<evidence type="ECO:0000313" key="5">
    <source>
        <dbReference type="EMBL" id="OHT18206.1"/>
    </source>
</evidence>
<dbReference type="OrthoDB" id="9808948at2"/>
<proteinExistence type="predicted"/>
<evidence type="ECO:0000259" key="4">
    <source>
        <dbReference type="Pfam" id="PF10531"/>
    </source>
</evidence>
<dbReference type="InterPro" id="IPR019554">
    <property type="entry name" value="Soluble_ligand-bd"/>
</dbReference>
<comment type="caution">
    <text evidence="5">The sequence shown here is derived from an EMBL/GenBank/DDBJ whole genome shotgun (WGS) entry which is preliminary data.</text>
</comment>
<organism evidence="5 6">
    <name type="scientific">Edaphosphingomonas haloaromaticamans</name>
    <dbReference type="NCBI Taxonomy" id="653954"/>
    <lineage>
        <taxon>Bacteria</taxon>
        <taxon>Pseudomonadati</taxon>
        <taxon>Pseudomonadota</taxon>
        <taxon>Alphaproteobacteria</taxon>
        <taxon>Sphingomonadales</taxon>
        <taxon>Rhizorhabdaceae</taxon>
        <taxon>Edaphosphingomonas</taxon>
    </lineage>
</organism>
<dbReference type="PANTHER" id="PTHR33619:SF3">
    <property type="entry name" value="POLYSACCHARIDE EXPORT PROTEIN GFCE-RELATED"/>
    <property type="match status" value="1"/>
</dbReference>
<dbReference type="Pfam" id="PF02563">
    <property type="entry name" value="Poly_export"/>
    <property type="match status" value="1"/>
</dbReference>
<dbReference type="SUPFAM" id="SSF142984">
    <property type="entry name" value="Nqo1 middle domain-like"/>
    <property type="match status" value="1"/>
</dbReference>
<reference evidence="5 6" key="1">
    <citation type="submission" date="2016-09" db="EMBL/GenBank/DDBJ databases">
        <title>Metabolic pathway, cell adaptation mechanisms and a novel monoxygenase revealed through proteogenomic-transcription analysis of a Sphingomonas haloaromaticamans strain degrading the fungicide ortho-phenylphenol.</title>
        <authorList>
            <person name="Perruchon C."/>
            <person name="Papadopoulou E.S."/>
            <person name="Rousidou C."/>
            <person name="Vasileiadis S."/>
            <person name="Tanou G."/>
            <person name="Amoutzias G."/>
            <person name="Molassiotis A."/>
            <person name="Karpouzas D.G."/>
        </authorList>
    </citation>
    <scope>NUCLEOTIDE SEQUENCE [LARGE SCALE GENOMIC DNA]</scope>
    <source>
        <strain evidence="5 6">P3</strain>
    </source>
</reference>
<gene>
    <name evidence="5" type="primary">kpsD</name>
    <name evidence="5" type="ORF">BHE75_00175</name>
</gene>
<dbReference type="InterPro" id="IPR049712">
    <property type="entry name" value="Poly_export"/>
</dbReference>
<accession>A0A1S1H993</accession>
<dbReference type="GO" id="GO:0015159">
    <property type="term" value="F:polysaccharide transmembrane transporter activity"/>
    <property type="evidence" value="ECO:0007669"/>
    <property type="project" value="InterPro"/>
</dbReference>
<feature type="chain" id="PRO_5010240278" evidence="2">
    <location>
        <begin position="32"/>
        <end position="664"/>
    </location>
</feature>
<dbReference type="Gene3D" id="3.30.1950.10">
    <property type="entry name" value="wza like domain"/>
    <property type="match status" value="1"/>
</dbReference>
<sequence length="664" mass="69112">MTLPFPGRRAGIARHALRCSAALMLCLPAIAQAQFLPPAAADAGAASSPFGGPAAASGARGVSAAAAASQVGIGADDGAAAFQPVQIEGRRPAGDADGNGSAGKAARDEASAEALRDRSLAAAGRPALSEFERYVSSVVDKPLRRFGADLLVPAARDFTAPPTTTVPPDYRLNPGDELVIGLAGSVQADELRLVVDPEGRVFLPRAGAVDLAGVRYGDVQALLSRQLSRFYRDFQISVAIGRLHGITVYVTGFAATPGSYTVSSLSTLVNAVLAAGGPSAGGSFRSIQLRRGGRLVSDFDLYDLLLRGDKSGDAVLQNGDVIYIAPVGAQVAVVGSVNHEAIFEAGPKDSLADVLLYSGGANTVADNGRLMVLNPLAPETGGWEELTPAQAQARIARRGEIVRVLSGVGIARPLDQQPVLVTVSGEVARPGRYYFQPGVSLEDVIGRAGGMTGKAFPYATIVTRESVRQQQRQSFNRALKDLELQLTTQPLISANRAEQLQPAYLQAVQSVVAQFRSREPDGRLVLDIGPDARSLPGELVLENNDTIYVPPQPVTVGVFGAVPSSASFKYTPNRTIGDYLKNAGGVSKMGDKSAIFVVRANGSVLASGRGLFQGGLASARALPGDLIYVPVAAGRGEFWARLRDITSTLFGGVAAAATVKVLAE</sequence>
<keyword evidence="6" id="KW-1185">Reference proteome</keyword>
<dbReference type="Gene3D" id="3.10.560.10">
    <property type="entry name" value="Outer membrane lipoprotein wza domain like"/>
    <property type="match status" value="3"/>
</dbReference>
<feature type="domain" description="Soluble ligand binding" evidence="4">
    <location>
        <begin position="421"/>
        <end position="455"/>
    </location>
</feature>